<name>X1ASC8_9ZZZZ</name>
<dbReference type="InterPro" id="IPR023296">
    <property type="entry name" value="Glyco_hydro_beta-prop_sf"/>
</dbReference>
<dbReference type="EMBL" id="BART01001668">
    <property type="protein sequence ID" value="GAG72217.1"/>
    <property type="molecule type" value="Genomic_DNA"/>
</dbReference>
<sequence length="326" mass="37074">MLKIKNNTIKELFNRHPHNPIISINDLPYKANSVFNAGAVKVNEIVFLLMRVEDRRGISHLTLAQSKNGISDWQINSQPTLIPNPDDYPEEVWGIEDPRIIFLEEKKLWAITYTAFSKGGPLVSLITTSDFQNFIRYGPVMPPENKDAALFPIRFDGRWAMIHRPVSRLPTPKANIWISFSPDLKHWGDHQVLIKARKGSWWDANKIGLSPPPLRTDEGWLILYHGVKINASGIIYRSGLALLDIVNPRNLIARSDEWIFSPKESYEAYGDVDKVVFPCGWIQENDKILLYYGCADSCIGLATANLSELLEWLKKHNSLQGGRLCT</sequence>
<gene>
    <name evidence="3" type="ORF">S01H4_05671</name>
</gene>
<accession>X1ASC8</accession>
<evidence type="ECO:0000313" key="3">
    <source>
        <dbReference type="EMBL" id="GAG72217.1"/>
    </source>
</evidence>
<organism evidence="3">
    <name type="scientific">marine sediment metagenome</name>
    <dbReference type="NCBI Taxonomy" id="412755"/>
    <lineage>
        <taxon>unclassified sequences</taxon>
        <taxon>metagenomes</taxon>
        <taxon>ecological metagenomes</taxon>
    </lineage>
</organism>
<dbReference type="PIRSF" id="PIRSF016202">
    <property type="entry name" value="PH1107"/>
    <property type="match status" value="1"/>
</dbReference>
<keyword evidence="2" id="KW-0808">Transferase</keyword>
<evidence type="ECO:0000256" key="2">
    <source>
        <dbReference type="ARBA" id="ARBA00022679"/>
    </source>
</evidence>
<dbReference type="Gene3D" id="2.115.10.20">
    <property type="entry name" value="Glycosyl hydrolase domain, family 43"/>
    <property type="match status" value="1"/>
</dbReference>
<keyword evidence="1" id="KW-0328">Glycosyltransferase</keyword>
<evidence type="ECO:0000256" key="1">
    <source>
        <dbReference type="ARBA" id="ARBA00022676"/>
    </source>
</evidence>
<dbReference type="InterPro" id="IPR007184">
    <property type="entry name" value="Mannoside_phosphorylase"/>
</dbReference>
<dbReference type="AlphaFoldDB" id="X1ASC8"/>
<evidence type="ECO:0008006" key="4">
    <source>
        <dbReference type="Google" id="ProtNLM"/>
    </source>
</evidence>
<comment type="caution">
    <text evidence="3">The sequence shown here is derived from an EMBL/GenBank/DDBJ whole genome shotgun (WGS) entry which is preliminary data.</text>
</comment>
<dbReference type="PANTHER" id="PTHR34106:SF5">
    <property type="entry name" value="GLYCOSIDASE"/>
    <property type="match status" value="1"/>
</dbReference>
<protein>
    <recommendedName>
        <fullName evidence="4">Glycosidase</fullName>
    </recommendedName>
</protein>
<reference evidence="3" key="1">
    <citation type="journal article" date="2014" name="Front. Microbiol.">
        <title>High frequency of phylogenetically diverse reductive dehalogenase-homologous genes in deep subseafloor sedimentary metagenomes.</title>
        <authorList>
            <person name="Kawai M."/>
            <person name="Futagami T."/>
            <person name="Toyoda A."/>
            <person name="Takaki Y."/>
            <person name="Nishi S."/>
            <person name="Hori S."/>
            <person name="Arai W."/>
            <person name="Tsubouchi T."/>
            <person name="Morono Y."/>
            <person name="Uchiyama I."/>
            <person name="Ito T."/>
            <person name="Fujiyama A."/>
            <person name="Inagaki F."/>
            <person name="Takami H."/>
        </authorList>
    </citation>
    <scope>NUCLEOTIDE SEQUENCE</scope>
    <source>
        <strain evidence="3">Expedition CK06-06</strain>
    </source>
</reference>
<dbReference type="SUPFAM" id="SSF75005">
    <property type="entry name" value="Arabinanase/levansucrase/invertase"/>
    <property type="match status" value="1"/>
</dbReference>
<dbReference type="PANTHER" id="PTHR34106">
    <property type="entry name" value="GLYCOSIDASE"/>
    <property type="match status" value="1"/>
</dbReference>
<dbReference type="GO" id="GO:0016757">
    <property type="term" value="F:glycosyltransferase activity"/>
    <property type="evidence" value="ECO:0007669"/>
    <property type="project" value="UniProtKB-KW"/>
</dbReference>
<proteinExistence type="predicted"/>
<dbReference type="CDD" id="cd18615">
    <property type="entry name" value="GH130"/>
    <property type="match status" value="1"/>
</dbReference>
<dbReference type="Pfam" id="PF04041">
    <property type="entry name" value="Glyco_hydro_130"/>
    <property type="match status" value="1"/>
</dbReference>